<dbReference type="EMBL" id="BK015581">
    <property type="protein sequence ID" value="DAE14360.1"/>
    <property type="molecule type" value="Genomic_DNA"/>
</dbReference>
<evidence type="ECO:0000313" key="1">
    <source>
        <dbReference type="EMBL" id="DAE14360.1"/>
    </source>
</evidence>
<protein>
    <submittedName>
        <fullName evidence="1">Uncharacterized protein</fullName>
    </submittedName>
</protein>
<accession>A0A8S5Q5M9</accession>
<sequence>MDMVNDWLSWMILTLALEGMKWLEELCIAQIAETCR</sequence>
<proteinExistence type="predicted"/>
<reference evidence="1" key="1">
    <citation type="journal article" date="2021" name="Proc. Natl. Acad. Sci. U.S.A.">
        <title>A Catalog of Tens of Thousands of Viruses from Human Metagenomes Reveals Hidden Associations with Chronic Diseases.</title>
        <authorList>
            <person name="Tisza M.J."/>
            <person name="Buck C.B."/>
        </authorList>
    </citation>
    <scope>NUCLEOTIDE SEQUENCE</scope>
    <source>
        <strain evidence="1">Ct8HH20</strain>
    </source>
</reference>
<name>A0A8S5Q5M9_9CAUD</name>
<organism evidence="1">
    <name type="scientific">Siphoviridae sp. ct8HH20</name>
    <dbReference type="NCBI Taxonomy" id="2825359"/>
    <lineage>
        <taxon>Viruses</taxon>
        <taxon>Duplodnaviria</taxon>
        <taxon>Heunggongvirae</taxon>
        <taxon>Uroviricota</taxon>
        <taxon>Caudoviricetes</taxon>
    </lineage>
</organism>